<reference evidence="2" key="1">
    <citation type="submission" date="2021-04" db="EMBL/GenBank/DDBJ databases">
        <title>Luteolibacter sp. 32A isolated from the skin of an Anderson's salamander (Ambystoma andersonii).</title>
        <authorList>
            <person name="Spergser J."/>
            <person name="Busse H.-J."/>
        </authorList>
    </citation>
    <scope>NUCLEOTIDE SEQUENCE</scope>
    <source>
        <strain evidence="2">32A</strain>
    </source>
</reference>
<dbReference type="KEGG" id="lamb:KBB96_02335"/>
<keyword evidence="3" id="KW-1185">Reference proteome</keyword>
<evidence type="ECO:0000313" key="2">
    <source>
        <dbReference type="EMBL" id="QUE51736.1"/>
    </source>
</evidence>
<dbReference type="Proteomes" id="UP000676169">
    <property type="component" value="Chromosome"/>
</dbReference>
<dbReference type="EMBL" id="CP073100">
    <property type="protein sequence ID" value="QUE51736.1"/>
    <property type="molecule type" value="Genomic_DNA"/>
</dbReference>
<gene>
    <name evidence="2" type="ORF">KBB96_02335</name>
</gene>
<proteinExistence type="predicted"/>
<evidence type="ECO:0008006" key="4">
    <source>
        <dbReference type="Google" id="ProtNLM"/>
    </source>
</evidence>
<dbReference type="AlphaFoldDB" id="A0A975J0G3"/>
<dbReference type="RefSeq" id="WP_211631875.1">
    <property type="nucleotide sequence ID" value="NZ_CP073100.1"/>
</dbReference>
<evidence type="ECO:0000256" key="1">
    <source>
        <dbReference type="SAM" id="SignalP"/>
    </source>
</evidence>
<protein>
    <recommendedName>
        <fullName evidence="4">PEP-CTERM sorting domain-containing protein</fullName>
    </recommendedName>
</protein>
<evidence type="ECO:0000313" key="3">
    <source>
        <dbReference type="Proteomes" id="UP000676169"/>
    </source>
</evidence>
<keyword evidence="1" id="KW-0732">Signal</keyword>
<name>A0A975J0G3_9BACT</name>
<sequence>MKLHSKTLRATLFAVTGVVLGAAAAKASVTVTAPASGDIFVAFRATDGQGSSTSYIVNVGQYSQFRDATPGSTITLNVGNIGADLVATYGSDWNTRGDVSWGVFGVSPGASPTLYASKEQPTVGVQSDPWIALSAANRTSTANQISPVLQGIGGYQGSTSTDNSNFGVLQTNSSSASSYYKQVGTGGTSDFGSLSGWNSIEGNFGDGTAGTALDLYRIGTTGVTTPGYFTISDSGVLSFTSNVSPVPEPSVTLVAAAGLLLGISRRRRSA</sequence>
<feature type="signal peptide" evidence="1">
    <location>
        <begin position="1"/>
        <end position="27"/>
    </location>
</feature>
<organism evidence="2 3">
    <name type="scientific">Luteolibacter ambystomatis</name>
    <dbReference type="NCBI Taxonomy" id="2824561"/>
    <lineage>
        <taxon>Bacteria</taxon>
        <taxon>Pseudomonadati</taxon>
        <taxon>Verrucomicrobiota</taxon>
        <taxon>Verrucomicrobiia</taxon>
        <taxon>Verrucomicrobiales</taxon>
        <taxon>Verrucomicrobiaceae</taxon>
        <taxon>Luteolibacter</taxon>
    </lineage>
</organism>
<feature type="chain" id="PRO_5037700454" description="PEP-CTERM sorting domain-containing protein" evidence="1">
    <location>
        <begin position="28"/>
        <end position="270"/>
    </location>
</feature>
<accession>A0A975J0G3</accession>